<evidence type="ECO:0000313" key="2">
    <source>
        <dbReference type="EMBL" id="SCZ34411.1"/>
    </source>
</evidence>
<evidence type="ECO:0000313" key="3">
    <source>
        <dbReference type="Proteomes" id="UP000199347"/>
    </source>
</evidence>
<keyword evidence="3" id="KW-1185">Reference proteome</keyword>
<reference evidence="2 3" key="1">
    <citation type="submission" date="2016-10" db="EMBL/GenBank/DDBJ databases">
        <authorList>
            <person name="de Groot N.N."/>
        </authorList>
    </citation>
    <scope>NUCLEOTIDE SEQUENCE [LARGE SCALE GENOMIC DNA]</scope>
    <source>
        <strain evidence="2 3">DSM 2698</strain>
    </source>
</reference>
<dbReference type="RefSeq" id="WP_092811556.1">
    <property type="nucleotide sequence ID" value="NZ_FMVW01000003.1"/>
</dbReference>
<protein>
    <submittedName>
        <fullName evidence="2">Uncharacterized protein</fullName>
    </submittedName>
</protein>
<organism evidence="2 3">
    <name type="scientific">Afifella marina DSM 2698</name>
    <dbReference type="NCBI Taxonomy" id="1120955"/>
    <lineage>
        <taxon>Bacteria</taxon>
        <taxon>Pseudomonadati</taxon>
        <taxon>Pseudomonadota</taxon>
        <taxon>Alphaproteobacteria</taxon>
        <taxon>Hyphomicrobiales</taxon>
        <taxon>Afifellaceae</taxon>
        <taxon>Afifella</taxon>
    </lineage>
</organism>
<gene>
    <name evidence="2" type="ORF">SAMN03080610_01686</name>
</gene>
<name>A0A1G5NCC2_AFIMA</name>
<feature type="compositionally biased region" description="Basic and acidic residues" evidence="1">
    <location>
        <begin position="1"/>
        <end position="10"/>
    </location>
</feature>
<accession>A0A1G5NCC2</accession>
<dbReference type="EMBL" id="FMVW01000003">
    <property type="protein sequence ID" value="SCZ34411.1"/>
    <property type="molecule type" value="Genomic_DNA"/>
</dbReference>
<dbReference type="OrthoDB" id="7875908at2"/>
<dbReference type="Proteomes" id="UP000199347">
    <property type="component" value="Unassembled WGS sequence"/>
</dbReference>
<proteinExistence type="predicted"/>
<dbReference type="STRING" id="1120955.SAMN03080610_01686"/>
<evidence type="ECO:0000256" key="1">
    <source>
        <dbReference type="SAM" id="MobiDB-lite"/>
    </source>
</evidence>
<dbReference type="AlphaFoldDB" id="A0A1G5NCC2"/>
<sequence length="78" mass="9049">MDERKRHIVEDYPAEQLPPELRGDIDPSHHARVIVEDTGSEVPAKSGWRKHFGAAAYRNTSIEEAVARIRELRDEWEK</sequence>
<feature type="region of interest" description="Disordered" evidence="1">
    <location>
        <begin position="1"/>
        <end position="26"/>
    </location>
</feature>